<accession>A0AC35TH84</accession>
<dbReference type="Proteomes" id="UP000095286">
    <property type="component" value="Unplaced"/>
</dbReference>
<proteinExistence type="predicted"/>
<evidence type="ECO:0000313" key="1">
    <source>
        <dbReference type="Proteomes" id="UP000095286"/>
    </source>
</evidence>
<name>A0AC35TH84_9BILA</name>
<reference evidence="2" key="1">
    <citation type="submission" date="2016-11" db="UniProtKB">
        <authorList>
            <consortium name="WormBaseParasite"/>
        </authorList>
    </citation>
    <scope>IDENTIFICATION</scope>
    <source>
        <strain evidence="2">KR3021</strain>
    </source>
</reference>
<sequence length="381" mass="42294">MRLSWFRCASAIEKAGIITHDRIRLSVKAGNGGNGLARYNGIGGNGGDVFVVPKSGVTFDNFMKKFKDTENIVRAVNGDNATIIKLIGEHGKRIVLEVPVGVECVNEDSHLLVHRLNVPNKKYLLATGGLGGCASNNFQGRKGESSILSIHLKLRANVGIVGFPNAGKSTLLKALIPKMPVKIASYPFTTVKPQIGKYQFENSPDVDYPFSLSFADLPGLIEGAHMNRGKGHSFLKHLEHSDIICMVIDIKGFQLGNNTNDEYRNALESIAILNSELEKYDQRLVKKPMILALNKMDLPEAEEEANSLLAILKQDNWQTNVDEKIRPQLPIKFSNVIKMSAKNRELSNFKEVAKKLHDKCYPLRTLQDISFEPPEKHIKVL</sequence>
<protein>
    <submittedName>
        <fullName evidence="2">OBG-type G domain-containing protein</fullName>
    </submittedName>
</protein>
<dbReference type="WBParaSite" id="RSKR_0000049000.1">
    <property type="protein sequence ID" value="RSKR_0000049000.1"/>
    <property type="gene ID" value="RSKR_0000049000"/>
</dbReference>
<evidence type="ECO:0000313" key="2">
    <source>
        <dbReference type="WBParaSite" id="RSKR_0000049000.1"/>
    </source>
</evidence>
<organism evidence="1 2">
    <name type="scientific">Rhabditophanes sp. KR3021</name>
    <dbReference type="NCBI Taxonomy" id="114890"/>
    <lineage>
        <taxon>Eukaryota</taxon>
        <taxon>Metazoa</taxon>
        <taxon>Ecdysozoa</taxon>
        <taxon>Nematoda</taxon>
        <taxon>Chromadorea</taxon>
        <taxon>Rhabditida</taxon>
        <taxon>Tylenchina</taxon>
        <taxon>Panagrolaimomorpha</taxon>
        <taxon>Strongyloidoidea</taxon>
        <taxon>Alloionematidae</taxon>
        <taxon>Rhabditophanes</taxon>
    </lineage>
</organism>